<dbReference type="Proteomes" id="UP000694864">
    <property type="component" value="Chromosome 15"/>
</dbReference>
<feature type="region of interest" description="Disordered" evidence="1">
    <location>
        <begin position="15"/>
        <end position="87"/>
    </location>
</feature>
<dbReference type="GeneID" id="104748622"/>
<dbReference type="InterPro" id="IPR018289">
    <property type="entry name" value="MULE_transposase_dom"/>
</dbReference>
<feature type="compositionally biased region" description="Acidic residues" evidence="1">
    <location>
        <begin position="130"/>
        <end position="143"/>
    </location>
</feature>
<evidence type="ECO:0000313" key="3">
    <source>
        <dbReference type="Proteomes" id="UP000694864"/>
    </source>
</evidence>
<feature type="domain" description="MULE transposase" evidence="2">
    <location>
        <begin position="349"/>
        <end position="444"/>
    </location>
</feature>
<feature type="region of interest" description="Disordered" evidence="1">
    <location>
        <begin position="104"/>
        <end position="151"/>
    </location>
</feature>
<keyword evidence="3" id="KW-1185">Reference proteome</keyword>
<dbReference type="PANTHER" id="PTHR31973:SF187">
    <property type="entry name" value="MUTATOR TRANSPOSASE MUDRA PROTEIN"/>
    <property type="match status" value="1"/>
</dbReference>
<reference evidence="4" key="2">
    <citation type="submission" date="2025-08" db="UniProtKB">
        <authorList>
            <consortium name="RefSeq"/>
        </authorList>
    </citation>
    <scope>IDENTIFICATION</scope>
    <source>
        <tissue evidence="4">Leaf</tissue>
    </source>
</reference>
<dbReference type="PANTHER" id="PTHR31973">
    <property type="entry name" value="POLYPROTEIN, PUTATIVE-RELATED"/>
    <property type="match status" value="1"/>
</dbReference>
<name>A0ABM0WBB5_CAMSA</name>
<feature type="compositionally biased region" description="Acidic residues" evidence="1">
    <location>
        <begin position="43"/>
        <end position="72"/>
    </location>
</feature>
<dbReference type="Pfam" id="PF10551">
    <property type="entry name" value="MULE"/>
    <property type="match status" value="1"/>
</dbReference>
<evidence type="ECO:0000256" key="1">
    <source>
        <dbReference type="SAM" id="MobiDB-lite"/>
    </source>
</evidence>
<feature type="compositionally biased region" description="Basic residues" evidence="1">
    <location>
        <begin position="24"/>
        <end position="39"/>
    </location>
</feature>
<sequence length="488" mass="56129">MLKVRNKGVILFVGAPPEDESLRKRGRGGASRRRGKRIKRSDEDDELEAPVEHDNEDDCTVYGDEDCNDVDDAIGGGYDEANVEEPALEEVANLNMEDDFPEMVRTEEGGSNSDSGDDIWDDDKLPDPLSSDDEDEIEEEDKDEAAPKDWFDPESLLELEKTYNSPMTSRYDIKLYRSNALLVGEKCCYVDEDGVSCPWIVYCSYEKRKHKMQIRVYVNEHVCVRSGYSKMLKRSSIAFLFDERLRLNPKLTKYEMAAEIKKEYNLEVTPDQCAKTKTKVMSARKASHESHFARIWDYQAEVLNQNPGSEFEIETVPGPVVGNKQRFFRLYICLKAQKDTWRKTCRPIIGIDGAFIKWDIKGHVLAAVGRDGDNRIVSLAWAVVEIENDDNWDWFLRHLSASLDLVTMTSLALILYKQSGLVKAISNILPQAEHRQCARHIMDNWKRDSHNQELQHIFWRIAHSYTTGKFNDNMAELKQYNPQAYTTL</sequence>
<evidence type="ECO:0000313" key="4">
    <source>
        <dbReference type="RefSeq" id="XP_010468532.1"/>
    </source>
</evidence>
<evidence type="ECO:0000259" key="2">
    <source>
        <dbReference type="Pfam" id="PF10551"/>
    </source>
</evidence>
<accession>A0ABM0WBB5</accession>
<dbReference type="RefSeq" id="XP_010468532.1">
    <property type="nucleotide sequence ID" value="XM_010470230.1"/>
</dbReference>
<protein>
    <submittedName>
        <fullName evidence="4">Uncharacterized protein LOC104748622</fullName>
    </submittedName>
</protein>
<reference evidence="3" key="1">
    <citation type="journal article" date="2014" name="Nat. Commun.">
        <title>The emerging biofuel crop Camelina sativa retains a highly undifferentiated hexaploid genome structure.</title>
        <authorList>
            <person name="Kagale S."/>
            <person name="Koh C."/>
            <person name="Nixon J."/>
            <person name="Bollina V."/>
            <person name="Clarke W.E."/>
            <person name="Tuteja R."/>
            <person name="Spillane C."/>
            <person name="Robinson S.J."/>
            <person name="Links M.G."/>
            <person name="Clarke C."/>
            <person name="Higgins E.E."/>
            <person name="Huebert T."/>
            <person name="Sharpe A.G."/>
            <person name="Parkin I.A."/>
        </authorList>
    </citation>
    <scope>NUCLEOTIDE SEQUENCE [LARGE SCALE GENOMIC DNA]</scope>
    <source>
        <strain evidence="3">cv. DH55</strain>
    </source>
</reference>
<gene>
    <name evidence="4" type="primary">LOC104748622</name>
</gene>
<proteinExistence type="predicted"/>
<organism evidence="3 4">
    <name type="scientific">Camelina sativa</name>
    <name type="common">False flax</name>
    <name type="synonym">Myagrum sativum</name>
    <dbReference type="NCBI Taxonomy" id="90675"/>
    <lineage>
        <taxon>Eukaryota</taxon>
        <taxon>Viridiplantae</taxon>
        <taxon>Streptophyta</taxon>
        <taxon>Embryophyta</taxon>
        <taxon>Tracheophyta</taxon>
        <taxon>Spermatophyta</taxon>
        <taxon>Magnoliopsida</taxon>
        <taxon>eudicotyledons</taxon>
        <taxon>Gunneridae</taxon>
        <taxon>Pentapetalae</taxon>
        <taxon>rosids</taxon>
        <taxon>malvids</taxon>
        <taxon>Brassicales</taxon>
        <taxon>Brassicaceae</taxon>
        <taxon>Camelineae</taxon>
        <taxon>Camelina</taxon>
    </lineage>
</organism>